<evidence type="ECO:0000256" key="5">
    <source>
        <dbReference type="SAM" id="Phobius"/>
    </source>
</evidence>
<dbReference type="InterPro" id="IPR013083">
    <property type="entry name" value="Znf_RING/FYVE/PHD"/>
</dbReference>
<dbReference type="PANTHER" id="PTHR14155">
    <property type="entry name" value="RING FINGER DOMAIN-CONTAINING"/>
    <property type="match status" value="1"/>
</dbReference>
<evidence type="ECO:0000259" key="6">
    <source>
        <dbReference type="PROSITE" id="PS50089"/>
    </source>
</evidence>
<keyword evidence="2 4" id="KW-0863">Zinc-finger</keyword>
<reference evidence="7 8" key="1">
    <citation type="submission" date="2024-10" db="EMBL/GenBank/DDBJ databases">
        <title>Updated reference genomes for cyclostephanoid diatoms.</title>
        <authorList>
            <person name="Roberts W.R."/>
            <person name="Alverson A.J."/>
        </authorList>
    </citation>
    <scope>NUCLEOTIDE SEQUENCE [LARGE SCALE GENOMIC DNA]</scope>
    <source>
        <strain evidence="7 8">AJA228-03</strain>
    </source>
</reference>
<dbReference type="PANTHER" id="PTHR14155:SF627">
    <property type="entry name" value="OS06G0192800 PROTEIN"/>
    <property type="match status" value="1"/>
</dbReference>
<keyword evidence="1" id="KW-0479">Metal-binding</keyword>
<organism evidence="7 8">
    <name type="scientific">Cyclostephanos tholiformis</name>
    <dbReference type="NCBI Taxonomy" id="382380"/>
    <lineage>
        <taxon>Eukaryota</taxon>
        <taxon>Sar</taxon>
        <taxon>Stramenopiles</taxon>
        <taxon>Ochrophyta</taxon>
        <taxon>Bacillariophyta</taxon>
        <taxon>Coscinodiscophyceae</taxon>
        <taxon>Thalassiosirophycidae</taxon>
        <taxon>Stephanodiscales</taxon>
        <taxon>Stephanodiscaceae</taxon>
        <taxon>Cyclostephanos</taxon>
    </lineage>
</organism>
<dbReference type="PROSITE" id="PS50089">
    <property type="entry name" value="ZF_RING_2"/>
    <property type="match status" value="1"/>
</dbReference>
<accession>A0ABD3SBB3</accession>
<proteinExistence type="predicted"/>
<dbReference type="Gene3D" id="3.30.40.10">
    <property type="entry name" value="Zinc/RING finger domain, C3HC4 (zinc finger)"/>
    <property type="match status" value="1"/>
</dbReference>
<dbReference type="SMART" id="SM00184">
    <property type="entry name" value="RING"/>
    <property type="match status" value="1"/>
</dbReference>
<sequence>MLPNCHICDFIGSSLIPVAFYLLACASCGLPFLCLWCAFRWNPWEVTNRGSFRSEDVTRRDSTTDTSDRLDDTGRARIASRIVRLDDDIGRAQIVSSSLVTARVAIRRIYSLDSTVPSSDDSPSSRAASPVIAYDDEQGLGSSVGTIDAYADSRLVMDSTGWEVDMCAICTEQYDEDDLVSYSRERRCKHNFHPKCIERWLKVRNDCPCCRSRYIR</sequence>
<protein>
    <recommendedName>
        <fullName evidence="6">RING-type domain-containing protein</fullName>
    </recommendedName>
</protein>
<dbReference type="GO" id="GO:0008270">
    <property type="term" value="F:zinc ion binding"/>
    <property type="evidence" value="ECO:0007669"/>
    <property type="project" value="UniProtKB-KW"/>
</dbReference>
<dbReference type="Proteomes" id="UP001530377">
    <property type="component" value="Unassembled WGS sequence"/>
</dbReference>
<keyword evidence="8" id="KW-1185">Reference proteome</keyword>
<dbReference type="Pfam" id="PF13639">
    <property type="entry name" value="zf-RING_2"/>
    <property type="match status" value="1"/>
</dbReference>
<evidence type="ECO:0000256" key="2">
    <source>
        <dbReference type="ARBA" id="ARBA00022771"/>
    </source>
</evidence>
<evidence type="ECO:0000313" key="8">
    <source>
        <dbReference type="Proteomes" id="UP001530377"/>
    </source>
</evidence>
<keyword evidence="5" id="KW-1133">Transmembrane helix</keyword>
<dbReference type="SUPFAM" id="SSF57850">
    <property type="entry name" value="RING/U-box"/>
    <property type="match status" value="1"/>
</dbReference>
<dbReference type="AlphaFoldDB" id="A0ABD3SBB3"/>
<dbReference type="InterPro" id="IPR053238">
    <property type="entry name" value="RING-H2_zinc_finger"/>
</dbReference>
<evidence type="ECO:0000313" key="7">
    <source>
        <dbReference type="EMBL" id="KAL3821775.1"/>
    </source>
</evidence>
<dbReference type="EMBL" id="JALLPB020000085">
    <property type="protein sequence ID" value="KAL3821775.1"/>
    <property type="molecule type" value="Genomic_DNA"/>
</dbReference>
<feature type="transmembrane region" description="Helical" evidence="5">
    <location>
        <begin position="19"/>
        <end position="39"/>
    </location>
</feature>
<keyword evidence="3" id="KW-0862">Zinc</keyword>
<evidence type="ECO:0000256" key="4">
    <source>
        <dbReference type="PROSITE-ProRule" id="PRU00175"/>
    </source>
</evidence>
<keyword evidence="5" id="KW-0472">Membrane</keyword>
<comment type="caution">
    <text evidence="7">The sequence shown here is derived from an EMBL/GenBank/DDBJ whole genome shotgun (WGS) entry which is preliminary data.</text>
</comment>
<evidence type="ECO:0000256" key="3">
    <source>
        <dbReference type="ARBA" id="ARBA00022833"/>
    </source>
</evidence>
<dbReference type="InterPro" id="IPR001841">
    <property type="entry name" value="Znf_RING"/>
</dbReference>
<evidence type="ECO:0000256" key="1">
    <source>
        <dbReference type="ARBA" id="ARBA00022723"/>
    </source>
</evidence>
<feature type="domain" description="RING-type" evidence="6">
    <location>
        <begin position="167"/>
        <end position="211"/>
    </location>
</feature>
<name>A0ABD3SBB3_9STRA</name>
<gene>
    <name evidence="7" type="ORF">ACHAXA_000274</name>
</gene>
<keyword evidence="5" id="KW-0812">Transmembrane</keyword>